<evidence type="ECO:0000313" key="2">
    <source>
        <dbReference type="Proteomes" id="UP000318126"/>
    </source>
</evidence>
<sequence length="226" mass="26042">MDALIALKIANPVINLIKNTFTNCKVESALVELAQGKKNINEICNNHSDIYRFRMLIDSLNKASTLKKANVLKDLYLSFEGEDKTDESDDLFYEILSILGELSEREIRIIYLLELFYNEDIQNKKDDEKYSKYFLEITDEGFGEGGDKSDSFYYFVSEKMEIKPVIIFGLMKRLERSGLIVTTGINGNAKFQEYRHTALYNEIKSRLILAMENSYGEENTLTSDDI</sequence>
<keyword evidence="2" id="KW-1185">Reference proteome</keyword>
<dbReference type="AlphaFoldDB" id="A0A553JKN5"/>
<evidence type="ECO:0008006" key="3">
    <source>
        <dbReference type="Google" id="ProtNLM"/>
    </source>
</evidence>
<dbReference type="EMBL" id="VKGK01000023">
    <property type="protein sequence ID" value="TRY13019.1"/>
    <property type="molecule type" value="Genomic_DNA"/>
</dbReference>
<organism evidence="1 2">
    <name type="scientific">Shewanella hanedai</name>
    <name type="common">Alteromonas hanedai</name>
    <dbReference type="NCBI Taxonomy" id="25"/>
    <lineage>
        <taxon>Bacteria</taxon>
        <taxon>Pseudomonadati</taxon>
        <taxon>Pseudomonadota</taxon>
        <taxon>Gammaproteobacteria</taxon>
        <taxon>Alteromonadales</taxon>
        <taxon>Shewanellaceae</taxon>
        <taxon>Shewanella</taxon>
    </lineage>
</organism>
<protein>
    <recommendedName>
        <fullName evidence="3">DUF4393 domain-containing protein</fullName>
    </recommendedName>
</protein>
<dbReference type="Proteomes" id="UP000318126">
    <property type="component" value="Unassembled WGS sequence"/>
</dbReference>
<evidence type="ECO:0000313" key="1">
    <source>
        <dbReference type="EMBL" id="TRY13019.1"/>
    </source>
</evidence>
<name>A0A553JKN5_SHEHA</name>
<comment type="caution">
    <text evidence="1">The sequence shown here is derived from an EMBL/GenBank/DDBJ whole genome shotgun (WGS) entry which is preliminary data.</text>
</comment>
<dbReference type="RefSeq" id="WP_144041426.1">
    <property type="nucleotide sequence ID" value="NZ_BMPL01000039.1"/>
</dbReference>
<dbReference type="OrthoDB" id="7063062at2"/>
<proteinExistence type="predicted"/>
<gene>
    <name evidence="1" type="ORF">FN961_17250</name>
</gene>
<reference evidence="2" key="1">
    <citation type="submission" date="2019-07" db="EMBL/GenBank/DDBJ databases">
        <title>Shewanella sp. YLB-08 draft genomic sequence.</title>
        <authorList>
            <person name="Yu L."/>
        </authorList>
    </citation>
    <scope>NUCLEOTIDE SEQUENCE [LARGE SCALE GENOMIC DNA]</scope>
    <source>
        <strain evidence="2">JCM 20706</strain>
    </source>
</reference>
<accession>A0A553JKN5</accession>